<evidence type="ECO:0000313" key="1">
    <source>
        <dbReference type="EMBL" id="ATI17001.1"/>
    </source>
</evidence>
<dbReference type="EMBL" id="MF630921">
    <property type="protein sequence ID" value="ATI17001.1"/>
    <property type="molecule type" value="Genomic_DNA"/>
</dbReference>
<reference evidence="1 2" key="1">
    <citation type="submission" date="2017-08" db="EMBL/GenBank/DDBJ databases">
        <title>Genomic analysis reveals CRISPR-Cas mediated host-pathogen interaction between enterotoxigenic Escherichia coli and phages.</title>
        <authorList>
            <person name="Chakraborty S."/>
            <person name="Begum Y.A."/>
            <person name="Qadri F."/>
            <person name="Camilli A."/>
        </authorList>
    </citation>
    <scope>NUCLEOTIDE SEQUENCE [LARGE SCALE GENOMIC DNA]</scope>
</reference>
<name>A0A384WIH8_9CAUD</name>
<accession>A0A384WIH8</accession>
<evidence type="ECO:0000313" key="2">
    <source>
        <dbReference type="Proteomes" id="UP000275089"/>
    </source>
</evidence>
<dbReference type="Proteomes" id="UP000275089">
    <property type="component" value="Segment"/>
</dbReference>
<proteinExistence type="predicted"/>
<keyword evidence="2" id="KW-1185">Reference proteome</keyword>
<sequence length="88" mass="9700">MDFLKASSRAASGPDSAASLIRANWMPSSFSPSVNILDSFAKLRQEISSPLEHTTSLRSKLTRIRLVIATSDTPSTLVQSYLRYQGRI</sequence>
<protein>
    <submittedName>
        <fullName evidence="1">Uncharacterized protein</fullName>
    </submittedName>
</protein>
<organism evidence="1 2">
    <name type="scientific">Escherichia phage IMM-002</name>
    <dbReference type="NCBI Taxonomy" id="2041760"/>
    <lineage>
        <taxon>Viruses</taxon>
        <taxon>Duplodnaviria</taxon>
        <taxon>Heunggongvirae</taxon>
        <taxon>Uroviricota</taxon>
        <taxon>Caudoviricetes</taxon>
        <taxon>Autographivirales</taxon>
        <taxon>Autotranscriptaviridae</taxon>
        <taxon>Studiervirinae</taxon>
        <taxon>Kayfunavirus</taxon>
        <taxon>Kayfunavirus IMM002</taxon>
    </lineage>
</organism>
<dbReference type="GeneID" id="55003943"/>
<dbReference type="RefSeq" id="YP_009812870.1">
    <property type="nucleotide sequence ID" value="NC_048071.1"/>
</dbReference>
<dbReference type="KEGG" id="vg:55003943"/>